<gene>
    <name evidence="1" type="primary">Bm1002</name>
    <name evidence="1" type="ORF">BM_Bm1002</name>
</gene>
<protein>
    <submittedName>
        <fullName evidence="1">Bm1002, isoform b</fullName>
    </submittedName>
</protein>
<organism evidence="1">
    <name type="scientific">Brugia malayi</name>
    <name type="common">Filarial nematode worm</name>
    <dbReference type="NCBI Taxonomy" id="6279"/>
    <lineage>
        <taxon>Eukaryota</taxon>
        <taxon>Metazoa</taxon>
        <taxon>Ecdysozoa</taxon>
        <taxon>Nematoda</taxon>
        <taxon>Chromadorea</taxon>
        <taxon>Rhabditida</taxon>
        <taxon>Spirurina</taxon>
        <taxon>Spiruromorpha</taxon>
        <taxon>Filarioidea</taxon>
        <taxon>Onchocercidae</taxon>
        <taxon>Brugia</taxon>
    </lineage>
</organism>
<reference evidence="1" key="2">
    <citation type="submission" date="2012-12" db="EMBL/GenBank/DDBJ databases">
        <authorList>
            <consortium name="WormBase Consortium"/>
            <person name="Ghedin E."/>
            <person name="Paulini M."/>
        </authorList>
    </citation>
    <scope>NUCLEOTIDE SEQUENCE</scope>
    <source>
        <strain evidence="1">FR3</strain>
    </source>
</reference>
<proteinExistence type="predicted"/>
<name>A0A1I9G3B3_BRUMA</name>
<evidence type="ECO:0000313" key="1">
    <source>
        <dbReference type="EMBL" id="CDQ01743.1"/>
    </source>
</evidence>
<sequence>MKYTHTHTHTHTHTYINTDTYTCRSHINFRCAELAINKHSME</sequence>
<dbReference type="EMBL" id="LN857023">
    <property type="protein sequence ID" value="CDQ01743.1"/>
    <property type="molecule type" value="Genomic_DNA"/>
</dbReference>
<dbReference type="AlphaFoldDB" id="A0A1I9G3B3"/>
<accession>A0A1I9G3B3</accession>
<reference evidence="1" key="1">
    <citation type="journal article" date="2007" name="Science">
        <title>Draft genome of the filarial nematode parasite Brugia malayi.</title>
        <authorList>
            <person name="Ghedin E."/>
            <person name="Wang S."/>
            <person name="Spiro D."/>
            <person name="Caler E."/>
            <person name="Zhao Q."/>
            <person name="Crabtree J."/>
            <person name="Allen J.E."/>
            <person name="Delcher A.L."/>
            <person name="Guiliano D.B."/>
            <person name="Miranda-Saavedra D."/>
            <person name="Angiuoli S.V."/>
            <person name="Creasy T."/>
            <person name="Amedeo P."/>
            <person name="Haas B."/>
            <person name="El-Sayed N.M."/>
            <person name="Wortman J.R."/>
            <person name="Feldblyum T."/>
            <person name="Tallon L."/>
            <person name="Schatz M."/>
            <person name="Shumway M."/>
            <person name="Koo H."/>
            <person name="Salzberg S.L."/>
            <person name="Schobel S."/>
            <person name="Pertea M."/>
            <person name="Pop M."/>
            <person name="White O."/>
            <person name="Barton G.J."/>
            <person name="Carlow C.K."/>
            <person name="Crawford M.J."/>
            <person name="Daub J."/>
            <person name="Dimmic M.W."/>
            <person name="Estes C.F."/>
            <person name="Foster J.M."/>
            <person name="Ganatra M."/>
            <person name="Gregory W.F."/>
            <person name="Johnson N.M."/>
            <person name="Jin J."/>
            <person name="Komuniecki R."/>
            <person name="Korf I."/>
            <person name="Kumar S."/>
            <person name="Laney S."/>
            <person name="Li B.W."/>
            <person name="Li W."/>
            <person name="Lindblom T.H."/>
            <person name="Lustigman S."/>
            <person name="Ma D."/>
            <person name="Maina C.V."/>
            <person name="Martin D.M."/>
            <person name="McCarter J.P."/>
            <person name="McReynolds L."/>
            <person name="Mitreva M."/>
            <person name="Nutman T.B."/>
            <person name="Parkinson J."/>
            <person name="Peregrin-Alvarez J.M."/>
            <person name="Poole C."/>
            <person name="Ren Q."/>
            <person name="Saunders L."/>
            <person name="Sluder A.E."/>
            <person name="Smith K."/>
            <person name="Stanke M."/>
            <person name="Unnasch T.R."/>
            <person name="Ware J."/>
            <person name="Wei A.D."/>
            <person name="Weil G."/>
            <person name="Williams D.J."/>
            <person name="Zhang Y."/>
            <person name="Williams S.A."/>
            <person name="Fraser-Liggett C."/>
            <person name="Slatko B."/>
            <person name="Blaxter M.L."/>
            <person name="Scott A.L."/>
        </authorList>
    </citation>
    <scope>NUCLEOTIDE SEQUENCE</scope>
    <source>
        <strain evidence="1">FR3</strain>
    </source>
</reference>